<proteinExistence type="predicted"/>
<reference evidence="3" key="1">
    <citation type="submission" date="2021-08" db="EMBL/GenBank/DDBJ databases">
        <title>WGS assembly of Ceratopteris richardii.</title>
        <authorList>
            <person name="Marchant D.B."/>
            <person name="Chen G."/>
            <person name="Jenkins J."/>
            <person name="Shu S."/>
            <person name="Leebens-Mack J."/>
            <person name="Grimwood J."/>
            <person name="Schmutz J."/>
            <person name="Soltis P."/>
            <person name="Soltis D."/>
            <person name="Chen Z.-H."/>
        </authorList>
    </citation>
    <scope>NUCLEOTIDE SEQUENCE</scope>
    <source>
        <strain evidence="3">Whitten #5841</strain>
        <tissue evidence="3">Leaf</tissue>
    </source>
</reference>
<keyword evidence="4" id="KW-1185">Reference proteome</keyword>
<evidence type="ECO:0000256" key="1">
    <source>
        <dbReference type="SAM" id="SignalP"/>
    </source>
</evidence>
<feature type="signal peptide" evidence="1">
    <location>
        <begin position="1"/>
        <end position="25"/>
    </location>
</feature>
<dbReference type="Gene3D" id="1.10.110.10">
    <property type="entry name" value="Plant lipid-transfer and hydrophobic proteins"/>
    <property type="match status" value="1"/>
</dbReference>
<dbReference type="Pfam" id="PF14547">
    <property type="entry name" value="Hydrophob_seed"/>
    <property type="match status" value="1"/>
</dbReference>
<evidence type="ECO:0000259" key="2">
    <source>
        <dbReference type="Pfam" id="PF14547"/>
    </source>
</evidence>
<dbReference type="AlphaFoldDB" id="A0A8T2SLP6"/>
<dbReference type="PANTHER" id="PTHR31731">
    <property type="match status" value="1"/>
</dbReference>
<evidence type="ECO:0000313" key="4">
    <source>
        <dbReference type="Proteomes" id="UP000825935"/>
    </source>
</evidence>
<feature type="domain" description="Hydrophobic seed protein" evidence="2">
    <location>
        <begin position="56"/>
        <end position="137"/>
    </location>
</feature>
<gene>
    <name evidence="3" type="ORF">KP509_19G039500</name>
</gene>
<dbReference type="InterPro" id="IPR027923">
    <property type="entry name" value="Hydrophob_seed_dom"/>
</dbReference>
<dbReference type="OrthoDB" id="696558at2759"/>
<dbReference type="OMA" id="CLCIAVR"/>
<dbReference type="EMBL" id="CM035424">
    <property type="protein sequence ID" value="KAH7352317.1"/>
    <property type="molecule type" value="Genomic_DNA"/>
</dbReference>
<dbReference type="SUPFAM" id="SSF47699">
    <property type="entry name" value="Bifunctional inhibitor/lipid-transfer protein/seed storage 2S albumin"/>
    <property type="match status" value="1"/>
</dbReference>
<accession>A0A8T2SLP6</accession>
<protein>
    <recommendedName>
        <fullName evidence="2">Hydrophobic seed protein domain-containing protein</fullName>
    </recommendedName>
</protein>
<feature type="chain" id="PRO_5035834011" description="Hydrophobic seed protein domain-containing protein" evidence="1">
    <location>
        <begin position="26"/>
        <end position="138"/>
    </location>
</feature>
<dbReference type="Proteomes" id="UP000825935">
    <property type="component" value="Chromosome 19"/>
</dbReference>
<keyword evidence="1" id="KW-0732">Signal</keyword>
<comment type="caution">
    <text evidence="3">The sequence shown here is derived from an EMBL/GenBank/DDBJ whole genome shotgun (WGS) entry which is preliminary data.</text>
</comment>
<sequence>MATWNLHGAGVVVIALTTFIMSGFACPSCDQAPSREQPGSAAASTPVNGSGGAASCPIDINKLEVCSSLLTGLVTSPLQSNCCALLGTVGLDVDLCLCAAIDANVLGLIDVRIPRLYIIAKIVTACGQSVQGNFSCPP</sequence>
<evidence type="ECO:0000313" key="3">
    <source>
        <dbReference type="EMBL" id="KAH7352317.1"/>
    </source>
</evidence>
<dbReference type="InterPro" id="IPR036312">
    <property type="entry name" value="Bifun_inhib/LTP/seed_sf"/>
</dbReference>
<organism evidence="3 4">
    <name type="scientific">Ceratopteris richardii</name>
    <name type="common">Triangle waterfern</name>
    <dbReference type="NCBI Taxonomy" id="49495"/>
    <lineage>
        <taxon>Eukaryota</taxon>
        <taxon>Viridiplantae</taxon>
        <taxon>Streptophyta</taxon>
        <taxon>Embryophyta</taxon>
        <taxon>Tracheophyta</taxon>
        <taxon>Polypodiopsida</taxon>
        <taxon>Polypodiidae</taxon>
        <taxon>Polypodiales</taxon>
        <taxon>Pteridineae</taxon>
        <taxon>Pteridaceae</taxon>
        <taxon>Parkerioideae</taxon>
        <taxon>Ceratopteris</taxon>
    </lineage>
</organism>
<name>A0A8T2SLP6_CERRI</name>
<dbReference type="InterPro" id="IPR051636">
    <property type="entry name" value="Plant_LTP/defense-related"/>
</dbReference>